<reference evidence="1 2" key="1">
    <citation type="submission" date="2019-12" db="EMBL/GenBank/DDBJ databases">
        <title>Chitinophaga sp. strain ysch24 (GDMCC 1.1355), whole genome shotgun sequence.</title>
        <authorList>
            <person name="Zhang X."/>
        </authorList>
    </citation>
    <scope>NUCLEOTIDE SEQUENCE [LARGE SCALE GENOMIC DNA]</scope>
    <source>
        <strain evidence="2">ysch24</strain>
    </source>
</reference>
<name>A0A7K1UBJ0_9BACT</name>
<evidence type="ECO:0000313" key="2">
    <source>
        <dbReference type="Proteomes" id="UP000461730"/>
    </source>
</evidence>
<dbReference type="AlphaFoldDB" id="A0A7K1UBJ0"/>
<dbReference type="RefSeq" id="WP_157308773.1">
    <property type="nucleotide sequence ID" value="NZ_WRXN01000013.1"/>
</dbReference>
<proteinExistence type="predicted"/>
<organism evidence="1 2">
    <name type="scientific">Chitinophaga tropicalis</name>
    <dbReference type="NCBI Taxonomy" id="2683588"/>
    <lineage>
        <taxon>Bacteria</taxon>
        <taxon>Pseudomonadati</taxon>
        <taxon>Bacteroidota</taxon>
        <taxon>Chitinophagia</taxon>
        <taxon>Chitinophagales</taxon>
        <taxon>Chitinophagaceae</taxon>
        <taxon>Chitinophaga</taxon>
    </lineage>
</organism>
<dbReference type="EMBL" id="WRXN01000013">
    <property type="protein sequence ID" value="MVT11345.1"/>
    <property type="molecule type" value="Genomic_DNA"/>
</dbReference>
<sequence>MEKKVDRQTMINTLDGMIDNSYSISQLNACSVIVHDVMWTRYNEDQEEKRMQSAIQAKRDLINLNKKGC</sequence>
<accession>A0A7K1UBJ0</accession>
<keyword evidence="2" id="KW-1185">Reference proteome</keyword>
<evidence type="ECO:0000313" key="1">
    <source>
        <dbReference type="EMBL" id="MVT11345.1"/>
    </source>
</evidence>
<dbReference type="Proteomes" id="UP000461730">
    <property type="component" value="Unassembled WGS sequence"/>
</dbReference>
<gene>
    <name evidence="1" type="ORF">GO493_23970</name>
</gene>
<protein>
    <submittedName>
        <fullName evidence="1">Uncharacterized protein</fullName>
    </submittedName>
</protein>
<comment type="caution">
    <text evidence="1">The sequence shown here is derived from an EMBL/GenBank/DDBJ whole genome shotgun (WGS) entry which is preliminary data.</text>
</comment>